<feature type="region of interest" description="Disordered" evidence="1">
    <location>
        <begin position="687"/>
        <end position="984"/>
    </location>
</feature>
<feature type="compositionally biased region" description="Basic and acidic residues" evidence="1">
    <location>
        <begin position="975"/>
        <end position="984"/>
    </location>
</feature>
<feature type="compositionally biased region" description="Polar residues" evidence="1">
    <location>
        <begin position="482"/>
        <end position="491"/>
    </location>
</feature>
<evidence type="ECO:0000313" key="3">
    <source>
        <dbReference type="Proteomes" id="UP000694865"/>
    </source>
</evidence>
<feature type="region of interest" description="Disordered" evidence="1">
    <location>
        <begin position="295"/>
        <end position="415"/>
    </location>
</feature>
<feature type="domain" description="CARMIL C-terminal" evidence="2">
    <location>
        <begin position="117"/>
        <end position="504"/>
    </location>
</feature>
<dbReference type="InterPro" id="IPR031943">
    <property type="entry name" value="CARMIL_C"/>
</dbReference>
<gene>
    <name evidence="4" type="primary">LOC100376303</name>
</gene>
<evidence type="ECO:0000313" key="4">
    <source>
        <dbReference type="RefSeq" id="XP_006811604.1"/>
    </source>
</evidence>
<reference evidence="4" key="1">
    <citation type="submission" date="2025-08" db="UniProtKB">
        <authorList>
            <consortium name="RefSeq"/>
        </authorList>
    </citation>
    <scope>IDENTIFICATION</scope>
    <source>
        <tissue evidence="4">Testes</tissue>
    </source>
</reference>
<protein>
    <submittedName>
        <fullName evidence="4">Muscle M-line assembly protein unc-89-like</fullName>
    </submittedName>
</protein>
<organism evidence="3 4">
    <name type="scientific">Saccoglossus kowalevskii</name>
    <name type="common">Acorn worm</name>
    <dbReference type="NCBI Taxonomy" id="10224"/>
    <lineage>
        <taxon>Eukaryota</taxon>
        <taxon>Metazoa</taxon>
        <taxon>Hemichordata</taxon>
        <taxon>Enteropneusta</taxon>
        <taxon>Harrimaniidae</taxon>
        <taxon>Saccoglossus</taxon>
    </lineage>
</organism>
<feature type="compositionally biased region" description="Basic and acidic residues" evidence="1">
    <location>
        <begin position="511"/>
        <end position="540"/>
    </location>
</feature>
<evidence type="ECO:0000256" key="1">
    <source>
        <dbReference type="SAM" id="MobiDB-lite"/>
    </source>
</evidence>
<dbReference type="RefSeq" id="XP_006811604.1">
    <property type="nucleotide sequence ID" value="XM_006811541.1"/>
</dbReference>
<feature type="compositionally biased region" description="Basic and acidic residues" evidence="1">
    <location>
        <begin position="612"/>
        <end position="626"/>
    </location>
</feature>
<feature type="region of interest" description="Disordered" evidence="1">
    <location>
        <begin position="201"/>
        <end position="268"/>
    </location>
</feature>
<feature type="compositionally biased region" description="Basic and acidic residues" evidence="1">
    <location>
        <begin position="202"/>
        <end position="216"/>
    </location>
</feature>
<feature type="compositionally biased region" description="Basic and acidic residues" evidence="1">
    <location>
        <begin position="635"/>
        <end position="651"/>
    </location>
</feature>
<feature type="compositionally biased region" description="Basic residues" evidence="1">
    <location>
        <begin position="497"/>
        <end position="510"/>
    </location>
</feature>
<feature type="compositionally biased region" description="Polar residues" evidence="1">
    <location>
        <begin position="776"/>
        <end position="787"/>
    </location>
</feature>
<feature type="compositionally biased region" description="Acidic residues" evidence="1">
    <location>
        <begin position="217"/>
        <end position="242"/>
    </location>
</feature>
<evidence type="ECO:0000259" key="2">
    <source>
        <dbReference type="Pfam" id="PF16000"/>
    </source>
</evidence>
<feature type="compositionally biased region" description="Basic and acidic residues" evidence="1">
    <location>
        <begin position="687"/>
        <end position="764"/>
    </location>
</feature>
<accession>A0ABM0LV13</accession>
<feature type="compositionally biased region" description="Low complexity" evidence="1">
    <location>
        <begin position="561"/>
        <end position="582"/>
    </location>
</feature>
<feature type="compositionally biased region" description="Polar residues" evidence="1">
    <location>
        <begin position="335"/>
        <end position="351"/>
    </location>
</feature>
<feature type="compositionally biased region" description="Polar residues" evidence="1">
    <location>
        <begin position="398"/>
        <end position="407"/>
    </location>
</feature>
<feature type="region of interest" description="Disordered" evidence="1">
    <location>
        <begin position="471"/>
        <end position="668"/>
    </location>
</feature>
<sequence length="1026" mass="113511">MSESQSQVTDKIYILGKRFDVSASQQVVMKLSKGVEQAIDHLGDTEDENIKSDIAIAQKYLEDAARSKQLLDKMYQKAKETSKAVILAKIQEMTEIITSTVHEQLEKSVNEMVTCGETLCPAVMQEHLKKDILETAKHKSQLSENYVQEWMEKQAGSAIANKASELHLSAATAICNKIIDDILDSLAKSRRQLNMHLSEISQQEKIKRDQEQKKEDEEKEVEDEEEEVDDEEKEVEDEEKEDSVEKKDDEENEENDVVSSPLKEPGIENVMSIMRKRLSQRPKSIIITDSTKLIHDVSPMETPETTPTMPVKALMRVKDNSSSDDEPDIGEQRKTTPNGNDNISQDSSFGASSGDELGHGKEISVTPVSPVTPIKHVSPEVIRPPSASPIEDFGDLPTQHTPLNRITSGRPRPNRNIKIRPTKPIVAIAEEAKVNNTGTVTTNAIVENQNLGEEKNINVTEGVETFFSTNNVLSPENVRPAQVNTNVTSPKSPDKKKMAKKDKKEKKGKKDKKDKDEKDKKDEKKDKKEKKEDKDKKEKSFLSGFRKLPNPFSRQPKTPPREMSPSSESIRSRSSISPSTEESPQRNEHTKVKTTYSSPIPDDNLYEPVEPDICKEKPVEKKKPSLEQETIQNDHPPRDHEGEKEDGKKDQQEDEPVLITAKKTVGAVAMPGMGAVLDSGILAEMKQKQKLSENSKNSEPDETKKAEQQLDVKKPLAKESVSDGILDEMKRKQKLSENRKNSAPDETKQDKQIDSKKAPAKDSPTELINVPKTETHVNITTKQSSSPKAVRQPGSPKPSPRKLSKGNEAEGEPGELKSSPLLLRRASGSPKTISPATSPKPKHRMLLSKQTDSAPKTAAALYSEVKAKSAEAVNPTPRPRSSQVITTRPLSSVPATTTDKESKDSVSPVPRPRSRAISGAHPPTEVPSSPTSKPAKPAKPAKPPPIMPKPVTKRPSSRIGGSPPVVRKTPPSLRAEGEVVREKQKFSVKERANIYSKGGVPKHTPETSLPLTANTEADSGKFCFMI</sequence>
<dbReference type="Pfam" id="PF16000">
    <property type="entry name" value="CARMIL_C"/>
    <property type="match status" value="1"/>
</dbReference>
<keyword evidence="3" id="KW-1185">Reference proteome</keyword>
<dbReference type="Proteomes" id="UP000694865">
    <property type="component" value="Unplaced"/>
</dbReference>
<name>A0ABM0LV13_SACKO</name>
<feature type="compositionally biased region" description="Polar residues" evidence="1">
    <location>
        <begin position="879"/>
        <end position="897"/>
    </location>
</feature>
<dbReference type="GeneID" id="100376303"/>
<feature type="compositionally biased region" description="Low complexity" evidence="1">
    <location>
        <begin position="299"/>
        <end position="310"/>
    </location>
</feature>
<proteinExistence type="predicted"/>